<dbReference type="Pfam" id="PF03167">
    <property type="entry name" value="UDG"/>
    <property type="match status" value="1"/>
</dbReference>
<dbReference type="NCBIfam" id="TIGR04274">
    <property type="entry name" value="hypoxanDNAglyco"/>
    <property type="match status" value="1"/>
</dbReference>
<dbReference type="Gene3D" id="3.40.470.10">
    <property type="entry name" value="Uracil-DNA glycosylase-like domain"/>
    <property type="match status" value="1"/>
</dbReference>
<accession>A0A6M3ZQD6</accession>
<dbReference type="InterPro" id="IPR005122">
    <property type="entry name" value="Uracil-DNA_glycosylase-like"/>
</dbReference>
<dbReference type="SMART" id="SM00986">
    <property type="entry name" value="UDG"/>
    <property type="match status" value="1"/>
</dbReference>
<dbReference type="SUPFAM" id="SSF52141">
    <property type="entry name" value="Uracil-DNA glycosylase-like"/>
    <property type="match status" value="1"/>
</dbReference>
<proteinExistence type="predicted"/>
<evidence type="ECO:0000313" key="3">
    <source>
        <dbReference type="Proteomes" id="UP000501648"/>
    </source>
</evidence>
<gene>
    <name evidence="2" type="ORF">C798_09680</name>
</gene>
<evidence type="ECO:0000313" key="2">
    <source>
        <dbReference type="EMBL" id="QJQ00493.1"/>
    </source>
</evidence>
<dbReference type="InterPro" id="IPR036895">
    <property type="entry name" value="Uracil-DNA_glycosylase-like_sf"/>
</dbReference>
<evidence type="ECO:0000259" key="1">
    <source>
        <dbReference type="SMART" id="SM00986"/>
    </source>
</evidence>
<organism evidence="2 3">
    <name type="scientific">Herbaspirillum rubrisubalbicans Os34</name>
    <dbReference type="NCBI Taxonomy" id="1235827"/>
    <lineage>
        <taxon>Bacteria</taxon>
        <taxon>Pseudomonadati</taxon>
        <taxon>Pseudomonadota</taxon>
        <taxon>Betaproteobacteria</taxon>
        <taxon>Burkholderiales</taxon>
        <taxon>Oxalobacteraceae</taxon>
        <taxon>Herbaspirillum</taxon>
    </lineage>
</organism>
<dbReference type="EMBL" id="CP008956">
    <property type="protein sequence ID" value="QJQ00493.1"/>
    <property type="molecule type" value="Genomic_DNA"/>
</dbReference>
<dbReference type="Proteomes" id="UP000501648">
    <property type="component" value="Chromosome"/>
</dbReference>
<feature type="domain" description="Uracil-DNA glycosylase-like" evidence="1">
    <location>
        <begin position="53"/>
        <end position="206"/>
    </location>
</feature>
<name>A0A6M3ZQD6_9BURK</name>
<reference evidence="2 3" key="1">
    <citation type="journal article" date="2012" name="J. Bacteriol.">
        <title>Genome sequence of the pathogenic Herbaspirillum seropedicae strain Os34, isolated from rice roots.</title>
        <authorList>
            <person name="Ye W."/>
            <person name="Ye S."/>
            <person name="Liu J."/>
            <person name="Chang S."/>
            <person name="Chen M."/>
            <person name="Zhu B."/>
            <person name="Guo L."/>
            <person name="An Q."/>
        </authorList>
    </citation>
    <scope>NUCLEOTIDE SEQUENCE [LARGE SCALE GENOMIC DNA]</scope>
    <source>
        <strain evidence="2 3">Os34</strain>
    </source>
</reference>
<dbReference type="CDD" id="cd10032">
    <property type="entry name" value="UDG-F6_HDG"/>
    <property type="match status" value="1"/>
</dbReference>
<protein>
    <submittedName>
        <fullName evidence="2">DNA-deoxyinosine glycosylase</fullName>
    </submittedName>
</protein>
<dbReference type="SMART" id="SM00987">
    <property type="entry name" value="UreE_C"/>
    <property type="match status" value="1"/>
</dbReference>
<dbReference type="AlphaFoldDB" id="A0A6M3ZQD6"/>
<sequence length="213" mass="22916">MHFAASLTPVQRRSASGLAELFFILPSTMPVRKPSAPSPLAFTPNDPLLASFAPVVARDTRTLILGSLPGVASLAKSQYYGHPRNAFWRLVGDVLGLDLYAMAYEDRLATLLMHRIGLWDVIAQARRIGSLDSEIRDHSGNDLLALIATLPQLQTIAFNGGTAGKIGMKALGEQAGKYRVLLLPSSSPAYAAVSYAQKLEGWQQALNLTSANT</sequence>
<dbReference type="InterPro" id="IPR026353">
    <property type="entry name" value="Hypoxan-DNA_Glyclase"/>
</dbReference>